<dbReference type="Pfam" id="PF01627">
    <property type="entry name" value="Hpt"/>
    <property type="match status" value="1"/>
</dbReference>
<keyword evidence="1" id="KW-0597">Phosphoprotein</keyword>
<organism evidence="3 4">
    <name type="scientific">Lientehia hominis</name>
    <dbReference type="NCBI Taxonomy" id="2897778"/>
    <lineage>
        <taxon>Bacteria</taxon>
        <taxon>Bacillati</taxon>
        <taxon>Bacillota</taxon>
        <taxon>Clostridia</taxon>
        <taxon>Lachnospirales</taxon>
        <taxon>Lachnospiraceae</taxon>
        <taxon>Lientehia</taxon>
    </lineage>
</organism>
<dbReference type="RefSeq" id="WP_231061512.1">
    <property type="nucleotide sequence ID" value="NZ_JAJNOR010000001.1"/>
</dbReference>
<evidence type="ECO:0000256" key="1">
    <source>
        <dbReference type="PROSITE-ProRule" id="PRU00110"/>
    </source>
</evidence>
<dbReference type="SUPFAM" id="SSF47226">
    <property type="entry name" value="Histidine-containing phosphotransfer domain, HPT domain"/>
    <property type="match status" value="1"/>
</dbReference>
<dbReference type="Gene3D" id="1.20.120.160">
    <property type="entry name" value="HPT domain"/>
    <property type="match status" value="1"/>
</dbReference>
<dbReference type="GO" id="GO:0000160">
    <property type="term" value="P:phosphorelay signal transduction system"/>
    <property type="evidence" value="ECO:0007669"/>
    <property type="project" value="InterPro"/>
</dbReference>
<dbReference type="Proteomes" id="UP001299265">
    <property type="component" value="Unassembled WGS sequence"/>
</dbReference>
<sequence length="127" mass="14732">MENFKLIFESYGGDYETTMDRFMGKEELYLKILNMLSRDDNMQKLEDALQKGNLPDAFDAAHTLKGVAGNLGLAPLFEAVCRIVEPLRIREPREDYPVLFQEIQSEFQKAEQLRAALVRCREEDMPR</sequence>
<proteinExistence type="predicted"/>
<dbReference type="InterPro" id="IPR008207">
    <property type="entry name" value="Sig_transdc_His_kin_Hpt_dom"/>
</dbReference>
<evidence type="ECO:0000313" key="4">
    <source>
        <dbReference type="Proteomes" id="UP001299265"/>
    </source>
</evidence>
<dbReference type="InterPro" id="IPR036641">
    <property type="entry name" value="HPT_dom_sf"/>
</dbReference>
<protein>
    <submittedName>
        <fullName evidence="3">Hpt domain-containing protein</fullName>
    </submittedName>
</protein>
<name>A0AAP2W7Z2_9FIRM</name>
<dbReference type="AlphaFoldDB" id="A0AAP2W7Z2"/>
<comment type="caution">
    <text evidence="3">The sequence shown here is derived from an EMBL/GenBank/DDBJ whole genome shotgun (WGS) entry which is preliminary data.</text>
</comment>
<evidence type="ECO:0000259" key="2">
    <source>
        <dbReference type="PROSITE" id="PS50894"/>
    </source>
</evidence>
<dbReference type="CDD" id="cd00088">
    <property type="entry name" value="HPT"/>
    <property type="match status" value="1"/>
</dbReference>
<gene>
    <name evidence="3" type="ORF">LQE92_02980</name>
</gene>
<accession>A0AAP2W7Z2</accession>
<dbReference type="SMART" id="SM00073">
    <property type="entry name" value="HPT"/>
    <property type="match status" value="1"/>
</dbReference>
<dbReference type="PROSITE" id="PS50894">
    <property type="entry name" value="HPT"/>
    <property type="match status" value="1"/>
</dbReference>
<feature type="domain" description="HPt" evidence="2">
    <location>
        <begin position="23"/>
        <end position="117"/>
    </location>
</feature>
<evidence type="ECO:0000313" key="3">
    <source>
        <dbReference type="EMBL" id="MCD2491590.1"/>
    </source>
</evidence>
<feature type="modified residue" description="Phosphohistidine" evidence="1">
    <location>
        <position position="62"/>
    </location>
</feature>
<reference evidence="3 4" key="1">
    <citation type="submission" date="2021-11" db="EMBL/GenBank/DDBJ databases">
        <title>Lacrimispora sp. nov. NSJ-141 isolated from human feces.</title>
        <authorList>
            <person name="Abdugheni R."/>
        </authorList>
    </citation>
    <scope>NUCLEOTIDE SEQUENCE [LARGE SCALE GENOMIC DNA]</scope>
    <source>
        <strain evidence="3 4">NSJ-141</strain>
    </source>
</reference>
<dbReference type="EMBL" id="JAJNOR010000001">
    <property type="protein sequence ID" value="MCD2491590.1"/>
    <property type="molecule type" value="Genomic_DNA"/>
</dbReference>
<keyword evidence="4" id="KW-1185">Reference proteome</keyword>